<dbReference type="HOGENOM" id="CLU_2863284_0_0_11"/>
<name>D7B5X3_NOCDD</name>
<dbReference type="AlphaFoldDB" id="D7B5X3"/>
<protein>
    <submittedName>
        <fullName evidence="2">Uncharacterized protein</fullName>
    </submittedName>
</protein>
<evidence type="ECO:0000313" key="3">
    <source>
        <dbReference type="Proteomes" id="UP000002219"/>
    </source>
</evidence>
<sequence>MRMEATERGGDVPVNQGQTLDQTRYLFDTKAPGGRGRGPVPAGGLPYSRPSPARWTLKLNRSPR</sequence>
<accession>D7B5X3</accession>
<proteinExistence type="predicted"/>
<evidence type="ECO:0000313" key="2">
    <source>
        <dbReference type="EMBL" id="ADH69216.1"/>
    </source>
</evidence>
<dbReference type="KEGG" id="nda:Ndas_3819"/>
<reference evidence="2 3" key="1">
    <citation type="journal article" date="2010" name="Stand. Genomic Sci.">
        <title>Complete genome sequence of Nocardiopsis dassonvillei type strain (IMRU 509).</title>
        <authorList>
            <person name="Sun H."/>
            <person name="Lapidus A."/>
            <person name="Nolan M."/>
            <person name="Lucas S."/>
            <person name="Del Rio T.G."/>
            <person name="Tice H."/>
            <person name="Cheng J.F."/>
            <person name="Tapia R."/>
            <person name="Han C."/>
            <person name="Goodwin L."/>
            <person name="Pitluck S."/>
            <person name="Pagani I."/>
            <person name="Ivanova N."/>
            <person name="Mavromatis K."/>
            <person name="Mikhailova N."/>
            <person name="Pati A."/>
            <person name="Chen A."/>
            <person name="Palaniappan K."/>
            <person name="Land M."/>
            <person name="Hauser L."/>
            <person name="Chang Y.J."/>
            <person name="Jeffries C.D."/>
            <person name="Djao O.D."/>
            <person name="Rohde M."/>
            <person name="Sikorski J."/>
            <person name="Goker M."/>
            <person name="Woyke T."/>
            <person name="Bristow J."/>
            <person name="Eisen J.A."/>
            <person name="Markowitz V."/>
            <person name="Hugenholtz P."/>
            <person name="Kyrpides N.C."/>
            <person name="Klenk H.P."/>
        </authorList>
    </citation>
    <scope>NUCLEOTIDE SEQUENCE [LARGE SCALE GENOMIC DNA]</scope>
    <source>
        <strain evidence="3">ATCC 23218 / DSM 43111 / CIP 107115 / JCM 7437 / KCTC 9190 / NBRC 14626 / NCTC 10488 / NRRL B-5397 / IMRU 509</strain>
    </source>
</reference>
<organism evidence="2 3">
    <name type="scientific">Nocardiopsis dassonvillei (strain ATCC 23218 / DSM 43111 / CIP 107115 / JCM 7437 / KCTC 9190 / NBRC 14626 / NCTC 10488 / NRRL B-5397 / IMRU 509)</name>
    <name type="common">Actinomadura dassonvillei</name>
    <dbReference type="NCBI Taxonomy" id="446468"/>
    <lineage>
        <taxon>Bacteria</taxon>
        <taxon>Bacillati</taxon>
        <taxon>Actinomycetota</taxon>
        <taxon>Actinomycetes</taxon>
        <taxon>Streptosporangiales</taxon>
        <taxon>Nocardiopsidaceae</taxon>
        <taxon>Nocardiopsis</taxon>
    </lineage>
</organism>
<dbReference type="EMBL" id="CP002040">
    <property type="protein sequence ID" value="ADH69216.1"/>
    <property type="molecule type" value="Genomic_DNA"/>
</dbReference>
<dbReference type="STRING" id="446468.Ndas_3819"/>
<feature type="region of interest" description="Disordered" evidence="1">
    <location>
        <begin position="1"/>
        <end position="64"/>
    </location>
</feature>
<evidence type="ECO:0000256" key="1">
    <source>
        <dbReference type="SAM" id="MobiDB-lite"/>
    </source>
</evidence>
<gene>
    <name evidence="2" type="ordered locus">Ndas_3819</name>
</gene>
<feature type="compositionally biased region" description="Basic and acidic residues" evidence="1">
    <location>
        <begin position="1"/>
        <end position="10"/>
    </location>
</feature>
<keyword evidence="3" id="KW-1185">Reference proteome</keyword>
<dbReference type="Proteomes" id="UP000002219">
    <property type="component" value="Chromosome 1"/>
</dbReference>